<protein>
    <submittedName>
        <fullName evidence="1">Uncharacterized protein</fullName>
    </submittedName>
</protein>
<evidence type="ECO:0000313" key="2">
    <source>
        <dbReference type="Proteomes" id="UP000643403"/>
    </source>
</evidence>
<dbReference type="EMBL" id="BMXY01000002">
    <property type="protein sequence ID" value="GGZ63900.1"/>
    <property type="molecule type" value="Genomic_DNA"/>
</dbReference>
<accession>A0ABQ3C6J6</accession>
<organism evidence="1 2">
    <name type="scientific">Cognatilysobacter xinjiangensis</name>
    <dbReference type="NCBI Taxonomy" id="546892"/>
    <lineage>
        <taxon>Bacteria</taxon>
        <taxon>Pseudomonadati</taxon>
        <taxon>Pseudomonadota</taxon>
        <taxon>Gammaproteobacteria</taxon>
        <taxon>Lysobacterales</taxon>
        <taxon>Lysobacteraceae</taxon>
        <taxon>Cognatilysobacter</taxon>
    </lineage>
</organism>
<evidence type="ECO:0000313" key="1">
    <source>
        <dbReference type="EMBL" id="GGZ63900.1"/>
    </source>
</evidence>
<name>A0ABQ3C6J6_9GAMM</name>
<keyword evidence="2" id="KW-1185">Reference proteome</keyword>
<proteinExistence type="predicted"/>
<reference evidence="2" key="1">
    <citation type="journal article" date="2019" name="Int. J. Syst. Evol. Microbiol.">
        <title>The Global Catalogue of Microorganisms (GCM) 10K type strain sequencing project: providing services to taxonomists for standard genome sequencing and annotation.</title>
        <authorList>
            <consortium name="The Broad Institute Genomics Platform"/>
            <consortium name="The Broad Institute Genome Sequencing Center for Infectious Disease"/>
            <person name="Wu L."/>
            <person name="Ma J."/>
        </authorList>
    </citation>
    <scope>NUCLEOTIDE SEQUENCE [LARGE SCALE GENOMIC DNA]</scope>
    <source>
        <strain evidence="2">KCTC 22558</strain>
    </source>
</reference>
<dbReference type="RefSeq" id="WP_189448948.1">
    <property type="nucleotide sequence ID" value="NZ_BMXY01000002.1"/>
</dbReference>
<dbReference type="Proteomes" id="UP000643403">
    <property type="component" value="Unassembled WGS sequence"/>
</dbReference>
<comment type="caution">
    <text evidence="1">The sequence shown here is derived from an EMBL/GenBank/DDBJ whole genome shotgun (WGS) entry which is preliminary data.</text>
</comment>
<gene>
    <name evidence="1" type="ORF">GCM10008101_16820</name>
</gene>
<sequence length="62" mass="6491">MKIVGYLKKSTRSTKTSTLAAFIGAHFQPAKLDAAAIKAVIASLQKAGKIAIAGTKVTYALR</sequence>